<protein>
    <recommendedName>
        <fullName evidence="9">G-protein coupled receptors family 2 profile 2 domain-containing protein</fullName>
    </recommendedName>
</protein>
<feature type="transmembrane region" description="Helical" evidence="8">
    <location>
        <begin position="116"/>
        <end position="135"/>
    </location>
</feature>
<dbReference type="GO" id="GO:0007166">
    <property type="term" value="P:cell surface receptor signaling pathway"/>
    <property type="evidence" value="ECO:0007669"/>
    <property type="project" value="InterPro"/>
</dbReference>
<keyword evidence="5 8" id="KW-0472">Membrane</keyword>
<organism evidence="10 11">
    <name type="scientific">Stentor coeruleus</name>
    <dbReference type="NCBI Taxonomy" id="5963"/>
    <lineage>
        <taxon>Eukaryota</taxon>
        <taxon>Sar</taxon>
        <taxon>Alveolata</taxon>
        <taxon>Ciliophora</taxon>
        <taxon>Postciliodesmatophora</taxon>
        <taxon>Heterotrichea</taxon>
        <taxon>Heterotrichida</taxon>
        <taxon>Stentoridae</taxon>
        <taxon>Stentor</taxon>
    </lineage>
</organism>
<feature type="transmembrane region" description="Helical" evidence="8">
    <location>
        <begin position="12"/>
        <end position="35"/>
    </location>
</feature>
<dbReference type="GO" id="GO:0005886">
    <property type="term" value="C:plasma membrane"/>
    <property type="evidence" value="ECO:0007669"/>
    <property type="project" value="TreeGrafter"/>
</dbReference>
<evidence type="ECO:0000259" key="9">
    <source>
        <dbReference type="PROSITE" id="PS50261"/>
    </source>
</evidence>
<feature type="transmembrane region" description="Helical" evidence="8">
    <location>
        <begin position="155"/>
        <end position="179"/>
    </location>
</feature>
<dbReference type="PROSITE" id="PS50261">
    <property type="entry name" value="G_PROTEIN_RECEP_F2_4"/>
    <property type="match status" value="1"/>
</dbReference>
<evidence type="ECO:0000256" key="6">
    <source>
        <dbReference type="ARBA" id="ARBA00023170"/>
    </source>
</evidence>
<evidence type="ECO:0000256" key="5">
    <source>
        <dbReference type="ARBA" id="ARBA00023136"/>
    </source>
</evidence>
<dbReference type="GO" id="GO:0004930">
    <property type="term" value="F:G protein-coupled receptor activity"/>
    <property type="evidence" value="ECO:0007669"/>
    <property type="project" value="UniProtKB-KW"/>
</dbReference>
<evidence type="ECO:0000256" key="7">
    <source>
        <dbReference type="ARBA" id="ARBA00023224"/>
    </source>
</evidence>
<proteinExistence type="predicted"/>
<dbReference type="PRINTS" id="PR02000">
    <property type="entry name" value="GCR1PLANT"/>
</dbReference>
<evidence type="ECO:0000256" key="8">
    <source>
        <dbReference type="SAM" id="Phobius"/>
    </source>
</evidence>
<feature type="transmembrane region" description="Helical" evidence="8">
    <location>
        <begin position="42"/>
        <end position="63"/>
    </location>
</feature>
<accession>A0A1R2C2N6</accession>
<evidence type="ECO:0000256" key="4">
    <source>
        <dbReference type="ARBA" id="ARBA00023040"/>
    </source>
</evidence>
<dbReference type="PANTHER" id="PTHR23112:SF0">
    <property type="entry name" value="TRANSMEMBRANE PROTEIN 116"/>
    <property type="match status" value="1"/>
</dbReference>
<dbReference type="InterPro" id="IPR017981">
    <property type="entry name" value="GPCR_2-like_7TM"/>
</dbReference>
<feature type="transmembrane region" description="Helical" evidence="8">
    <location>
        <begin position="83"/>
        <end position="104"/>
    </location>
</feature>
<feature type="transmembrane region" description="Helical" evidence="8">
    <location>
        <begin position="199"/>
        <end position="219"/>
    </location>
</feature>
<evidence type="ECO:0000256" key="1">
    <source>
        <dbReference type="ARBA" id="ARBA00004141"/>
    </source>
</evidence>
<comment type="caution">
    <text evidence="10">The sequence shown here is derived from an EMBL/GenBank/DDBJ whole genome shotgun (WGS) entry which is preliminary data.</text>
</comment>
<evidence type="ECO:0000256" key="2">
    <source>
        <dbReference type="ARBA" id="ARBA00022692"/>
    </source>
</evidence>
<keyword evidence="4" id="KW-0297">G-protein coupled receptor</keyword>
<gene>
    <name evidence="10" type="ORF">SteCoe_15845</name>
</gene>
<dbReference type="Proteomes" id="UP000187209">
    <property type="component" value="Unassembled WGS sequence"/>
</dbReference>
<keyword evidence="3 8" id="KW-1133">Transmembrane helix</keyword>
<name>A0A1R2C2N6_9CILI</name>
<keyword evidence="6" id="KW-0675">Receptor</keyword>
<comment type="subcellular location">
    <subcellularLocation>
        <location evidence="1">Membrane</location>
        <topology evidence="1">Multi-pass membrane protein</topology>
    </subcellularLocation>
</comment>
<evidence type="ECO:0000256" key="3">
    <source>
        <dbReference type="ARBA" id="ARBA00022989"/>
    </source>
</evidence>
<keyword evidence="2 8" id="KW-0812">Transmembrane</keyword>
<dbReference type="GO" id="GO:0007189">
    <property type="term" value="P:adenylate cyclase-activating G protein-coupled receptor signaling pathway"/>
    <property type="evidence" value="ECO:0007669"/>
    <property type="project" value="TreeGrafter"/>
</dbReference>
<evidence type="ECO:0000313" key="10">
    <source>
        <dbReference type="EMBL" id="OMJ83257.1"/>
    </source>
</evidence>
<dbReference type="PRINTS" id="PR02001">
    <property type="entry name" value="GCR1CAMPR"/>
</dbReference>
<reference evidence="10 11" key="1">
    <citation type="submission" date="2016-11" db="EMBL/GenBank/DDBJ databases">
        <title>The macronuclear genome of Stentor coeruleus: a giant cell with tiny introns.</title>
        <authorList>
            <person name="Slabodnick M."/>
            <person name="Ruby J.G."/>
            <person name="Reiff S.B."/>
            <person name="Swart E.C."/>
            <person name="Gosai S."/>
            <person name="Prabakaran S."/>
            <person name="Witkowska E."/>
            <person name="Larue G.E."/>
            <person name="Fisher S."/>
            <person name="Freeman R.M."/>
            <person name="Gunawardena J."/>
            <person name="Chu W."/>
            <person name="Stover N.A."/>
            <person name="Gregory B.D."/>
            <person name="Nowacki M."/>
            <person name="Derisi J."/>
            <person name="Roy S.W."/>
            <person name="Marshall W.F."/>
            <person name="Sood P."/>
        </authorList>
    </citation>
    <scope>NUCLEOTIDE SEQUENCE [LARGE SCALE GENOMIC DNA]</scope>
    <source>
        <strain evidence="10">WM001</strain>
    </source>
</reference>
<dbReference type="InterPro" id="IPR022343">
    <property type="entry name" value="GCR1-cAMP_receptor"/>
</dbReference>
<feature type="domain" description="G-protein coupled receptors family 2 profile 2" evidence="9">
    <location>
        <begin position="11"/>
        <end position="255"/>
    </location>
</feature>
<dbReference type="InterPro" id="IPR022340">
    <property type="entry name" value="GPCR_GCR1_put"/>
</dbReference>
<keyword evidence="7" id="KW-0807">Transducer</keyword>
<evidence type="ECO:0000313" key="11">
    <source>
        <dbReference type="Proteomes" id="UP000187209"/>
    </source>
</evidence>
<dbReference type="AlphaFoldDB" id="A0A1R2C2N6"/>
<dbReference type="Gene3D" id="1.20.1070.10">
    <property type="entry name" value="Rhodopsin 7-helix transmembrane proteins"/>
    <property type="match status" value="1"/>
</dbReference>
<dbReference type="PANTHER" id="PTHR23112">
    <property type="entry name" value="G PROTEIN-COUPLED RECEPTOR 157-RELATED"/>
    <property type="match status" value="1"/>
</dbReference>
<feature type="transmembrane region" description="Helical" evidence="8">
    <location>
        <begin position="231"/>
        <end position="252"/>
    </location>
</feature>
<sequence length="255" mass="29427">MCSKESLNTISYYLQASSGAFGFIGALSIIIAYLSYKDLRTYYFQAVFFTSIADGLKATVYFVPFSALKISEVCYICAITTNYMTIASAMWTLFISVVLYQALFKSVVEVEKYIKIWCIFVFCIMPLVFILPLITDSYGLLTINCTFKENFSGNLWRIGLFYLPGWVMIFVSLYTYFKIFKKLNFELIDRDTKSILKKVILYPLVIIFFFIMLSTLRILENRLSSSCELKYFSAICLSLYASQGFWNAMIFFTTA</sequence>
<dbReference type="Pfam" id="PF05462">
    <property type="entry name" value="Dicty_CAR"/>
    <property type="match status" value="1"/>
</dbReference>
<dbReference type="EMBL" id="MPUH01000310">
    <property type="protein sequence ID" value="OMJ83257.1"/>
    <property type="molecule type" value="Genomic_DNA"/>
</dbReference>
<keyword evidence="11" id="KW-1185">Reference proteome</keyword>